<dbReference type="AlphaFoldDB" id="A0AAD6NCZ5"/>
<dbReference type="EMBL" id="JAQJZL010000002">
    <property type="protein sequence ID" value="KAJ6052665.1"/>
    <property type="molecule type" value="Genomic_DNA"/>
</dbReference>
<evidence type="ECO:0000256" key="1">
    <source>
        <dbReference type="SAM" id="MobiDB-lite"/>
    </source>
</evidence>
<evidence type="ECO:0000313" key="3">
    <source>
        <dbReference type="Proteomes" id="UP001219568"/>
    </source>
</evidence>
<protein>
    <submittedName>
        <fullName evidence="2">Uncharacterized protein</fullName>
    </submittedName>
</protein>
<feature type="region of interest" description="Disordered" evidence="1">
    <location>
        <begin position="22"/>
        <end position="43"/>
    </location>
</feature>
<name>A0AAD6NCZ5_PENCN</name>
<sequence>MNAGFVKEFLVLEAAQDISVSSESPSTDAIQSAQSQTSYPPVGPCSTPDTLSILAVSQSWMDYLNFPEHTDTPGFDGRLLCYPKPPSFGVDDFGLRQQSVLLEPGRYVASQLESMNKLISTREDCPAV</sequence>
<accession>A0AAD6NCZ5</accession>
<organism evidence="2 3">
    <name type="scientific">Penicillium canescens</name>
    <dbReference type="NCBI Taxonomy" id="5083"/>
    <lineage>
        <taxon>Eukaryota</taxon>
        <taxon>Fungi</taxon>
        <taxon>Dikarya</taxon>
        <taxon>Ascomycota</taxon>
        <taxon>Pezizomycotina</taxon>
        <taxon>Eurotiomycetes</taxon>
        <taxon>Eurotiomycetidae</taxon>
        <taxon>Eurotiales</taxon>
        <taxon>Aspergillaceae</taxon>
        <taxon>Penicillium</taxon>
    </lineage>
</organism>
<keyword evidence="3" id="KW-1185">Reference proteome</keyword>
<reference evidence="2" key="2">
    <citation type="submission" date="2023-01" db="EMBL/GenBank/DDBJ databases">
        <authorList>
            <person name="Petersen C."/>
        </authorList>
    </citation>
    <scope>NUCLEOTIDE SEQUENCE</scope>
    <source>
        <strain evidence="2">IBT 15450</strain>
    </source>
</reference>
<proteinExistence type="predicted"/>
<comment type="caution">
    <text evidence="2">The sequence shown here is derived from an EMBL/GenBank/DDBJ whole genome shotgun (WGS) entry which is preliminary data.</text>
</comment>
<reference evidence="2" key="1">
    <citation type="journal article" date="2023" name="IMA Fungus">
        <title>Comparative genomic study of the Penicillium genus elucidates a diverse pangenome and 15 lateral gene transfer events.</title>
        <authorList>
            <person name="Petersen C."/>
            <person name="Sorensen T."/>
            <person name="Nielsen M.R."/>
            <person name="Sondergaard T.E."/>
            <person name="Sorensen J.L."/>
            <person name="Fitzpatrick D.A."/>
            <person name="Frisvad J.C."/>
            <person name="Nielsen K.L."/>
        </authorList>
    </citation>
    <scope>NUCLEOTIDE SEQUENCE</scope>
    <source>
        <strain evidence="2">IBT 15450</strain>
    </source>
</reference>
<gene>
    <name evidence="2" type="ORF">N7460_003199</name>
</gene>
<dbReference type="Proteomes" id="UP001219568">
    <property type="component" value="Unassembled WGS sequence"/>
</dbReference>
<feature type="compositionally biased region" description="Polar residues" evidence="1">
    <location>
        <begin position="22"/>
        <end position="39"/>
    </location>
</feature>
<evidence type="ECO:0000313" key="2">
    <source>
        <dbReference type="EMBL" id="KAJ6052665.1"/>
    </source>
</evidence>